<evidence type="ECO:0000256" key="1">
    <source>
        <dbReference type="SAM" id="MobiDB-lite"/>
    </source>
</evidence>
<name>A0AAN8QV25_9TELE</name>
<proteinExistence type="predicted"/>
<keyword evidence="3" id="KW-1185">Reference proteome</keyword>
<accession>A0AAN8QV25</accession>
<dbReference type="EMBL" id="JAGTTL010000015">
    <property type="protein sequence ID" value="KAK6312426.1"/>
    <property type="molecule type" value="Genomic_DNA"/>
</dbReference>
<protein>
    <submittedName>
        <fullName evidence="2">Uncharacterized protein</fullName>
    </submittedName>
</protein>
<feature type="region of interest" description="Disordered" evidence="1">
    <location>
        <begin position="1"/>
        <end position="29"/>
    </location>
</feature>
<sequence>GKGERPGTYRLVRGRGQGPPGAYRVFKGRVRGQGPTGAYRGVVIGKVRGQGPPEAYRGVVRRG</sequence>
<comment type="caution">
    <text evidence="2">The sequence shown here is derived from an EMBL/GenBank/DDBJ whole genome shotgun (WGS) entry which is preliminary data.</text>
</comment>
<dbReference type="AlphaFoldDB" id="A0AAN8QV25"/>
<evidence type="ECO:0000313" key="3">
    <source>
        <dbReference type="Proteomes" id="UP001356427"/>
    </source>
</evidence>
<gene>
    <name evidence="2" type="ORF">J4Q44_G00180900</name>
</gene>
<feature type="non-terminal residue" evidence="2">
    <location>
        <position position="1"/>
    </location>
</feature>
<evidence type="ECO:0000313" key="2">
    <source>
        <dbReference type="EMBL" id="KAK6312426.1"/>
    </source>
</evidence>
<reference evidence="2 3" key="1">
    <citation type="submission" date="2021-04" db="EMBL/GenBank/DDBJ databases">
        <authorList>
            <person name="De Guttry C."/>
            <person name="Zahm M."/>
            <person name="Klopp C."/>
            <person name="Cabau C."/>
            <person name="Louis A."/>
            <person name="Berthelot C."/>
            <person name="Parey E."/>
            <person name="Roest Crollius H."/>
            <person name="Montfort J."/>
            <person name="Robinson-Rechavi M."/>
            <person name="Bucao C."/>
            <person name="Bouchez O."/>
            <person name="Gislard M."/>
            <person name="Lluch J."/>
            <person name="Milhes M."/>
            <person name="Lampietro C."/>
            <person name="Lopez Roques C."/>
            <person name="Donnadieu C."/>
            <person name="Braasch I."/>
            <person name="Desvignes T."/>
            <person name="Postlethwait J."/>
            <person name="Bobe J."/>
            <person name="Wedekind C."/>
            <person name="Guiguen Y."/>
        </authorList>
    </citation>
    <scope>NUCLEOTIDE SEQUENCE [LARGE SCALE GENOMIC DNA]</scope>
    <source>
        <strain evidence="2">Cs_M1</strain>
        <tissue evidence="2">Blood</tissue>
    </source>
</reference>
<dbReference type="Proteomes" id="UP001356427">
    <property type="component" value="Unassembled WGS sequence"/>
</dbReference>
<organism evidence="2 3">
    <name type="scientific">Coregonus suidteri</name>
    <dbReference type="NCBI Taxonomy" id="861788"/>
    <lineage>
        <taxon>Eukaryota</taxon>
        <taxon>Metazoa</taxon>
        <taxon>Chordata</taxon>
        <taxon>Craniata</taxon>
        <taxon>Vertebrata</taxon>
        <taxon>Euteleostomi</taxon>
        <taxon>Actinopterygii</taxon>
        <taxon>Neopterygii</taxon>
        <taxon>Teleostei</taxon>
        <taxon>Protacanthopterygii</taxon>
        <taxon>Salmoniformes</taxon>
        <taxon>Salmonidae</taxon>
        <taxon>Coregoninae</taxon>
        <taxon>Coregonus</taxon>
    </lineage>
</organism>